<dbReference type="Proteomes" id="UP001321760">
    <property type="component" value="Unassembled WGS sequence"/>
</dbReference>
<feature type="region of interest" description="Disordered" evidence="1">
    <location>
        <begin position="216"/>
        <end position="236"/>
    </location>
</feature>
<evidence type="ECO:0000313" key="3">
    <source>
        <dbReference type="EMBL" id="KAK4442913.1"/>
    </source>
</evidence>
<proteinExistence type="predicted"/>
<keyword evidence="4" id="KW-1185">Reference proteome</keyword>
<keyword evidence="3" id="KW-0808">Transferase</keyword>
<dbReference type="PROSITE" id="PS00108">
    <property type="entry name" value="PROTEIN_KINASE_ST"/>
    <property type="match status" value="1"/>
</dbReference>
<dbReference type="InterPro" id="IPR011009">
    <property type="entry name" value="Kinase-like_dom_sf"/>
</dbReference>
<dbReference type="AlphaFoldDB" id="A0AAV9G2V1"/>
<dbReference type="GO" id="GO:0004672">
    <property type="term" value="F:protein kinase activity"/>
    <property type="evidence" value="ECO:0007669"/>
    <property type="project" value="InterPro"/>
</dbReference>
<accession>A0AAV9G2V1</accession>
<evidence type="ECO:0000313" key="4">
    <source>
        <dbReference type="Proteomes" id="UP001321760"/>
    </source>
</evidence>
<sequence>MAKTGNRALDERKVDAVTTDRAATVVTTANGTQRWEWQDDLGSGSFGKVFSEKCVAGPANLIGTLRAVKVLDKPTTATAQADLGRELSTLFLASRDGAPDRFTRAHGWWESPTDVYIAMDCFEDGDLYDNIRRPLPEKDAATIIRQLLEAAQYLHSKNITHRDIKPRNLMVKSRPTSKALSTPWDVKLGDFGLAERHKNTKAFGFLNGRGTPDYLGPEITGDGCEESESGYLTPPP</sequence>
<gene>
    <name evidence="3" type="ORF">QBC34DRAFT_499387</name>
</gene>
<dbReference type="EMBL" id="MU866004">
    <property type="protein sequence ID" value="KAK4442913.1"/>
    <property type="molecule type" value="Genomic_DNA"/>
</dbReference>
<keyword evidence="3" id="KW-0418">Kinase</keyword>
<dbReference type="Pfam" id="PF00069">
    <property type="entry name" value="Pkinase"/>
    <property type="match status" value="1"/>
</dbReference>
<dbReference type="Gene3D" id="1.10.510.10">
    <property type="entry name" value="Transferase(Phosphotransferase) domain 1"/>
    <property type="match status" value="1"/>
</dbReference>
<dbReference type="PANTHER" id="PTHR24347">
    <property type="entry name" value="SERINE/THREONINE-PROTEIN KINASE"/>
    <property type="match status" value="1"/>
</dbReference>
<reference evidence="3" key="2">
    <citation type="submission" date="2023-05" db="EMBL/GenBank/DDBJ databases">
        <authorList>
            <consortium name="Lawrence Berkeley National Laboratory"/>
            <person name="Steindorff A."/>
            <person name="Hensen N."/>
            <person name="Bonometti L."/>
            <person name="Westerberg I."/>
            <person name="Brannstrom I.O."/>
            <person name="Guillou S."/>
            <person name="Cros-Aarteil S."/>
            <person name="Calhoun S."/>
            <person name="Haridas S."/>
            <person name="Kuo A."/>
            <person name="Mondo S."/>
            <person name="Pangilinan J."/>
            <person name="Riley R."/>
            <person name="Labutti K."/>
            <person name="Andreopoulos B."/>
            <person name="Lipzen A."/>
            <person name="Chen C."/>
            <person name="Yanf M."/>
            <person name="Daum C."/>
            <person name="Ng V."/>
            <person name="Clum A."/>
            <person name="Ohm R."/>
            <person name="Martin F."/>
            <person name="Silar P."/>
            <person name="Natvig D."/>
            <person name="Lalanne C."/>
            <person name="Gautier V."/>
            <person name="Ament-Velasquez S.L."/>
            <person name="Kruys A."/>
            <person name="Hutchinson M.I."/>
            <person name="Powell A.J."/>
            <person name="Barry K."/>
            <person name="Miller A.N."/>
            <person name="Grigoriev I.V."/>
            <person name="Debuchy R."/>
            <person name="Gladieux P."/>
            <person name="Thoren M.H."/>
            <person name="Johannesson H."/>
        </authorList>
    </citation>
    <scope>NUCLEOTIDE SEQUENCE</scope>
    <source>
        <strain evidence="3">PSN243</strain>
    </source>
</reference>
<feature type="domain" description="Protein kinase" evidence="2">
    <location>
        <begin position="35"/>
        <end position="236"/>
    </location>
</feature>
<protein>
    <submittedName>
        <fullName evidence="3">Kinase-like domain-containing protein</fullName>
    </submittedName>
</protein>
<dbReference type="InterPro" id="IPR000719">
    <property type="entry name" value="Prot_kinase_dom"/>
</dbReference>
<reference evidence="3" key="1">
    <citation type="journal article" date="2023" name="Mol. Phylogenet. Evol.">
        <title>Genome-scale phylogeny and comparative genomics of the fungal order Sordariales.</title>
        <authorList>
            <person name="Hensen N."/>
            <person name="Bonometti L."/>
            <person name="Westerberg I."/>
            <person name="Brannstrom I.O."/>
            <person name="Guillou S."/>
            <person name="Cros-Aarteil S."/>
            <person name="Calhoun S."/>
            <person name="Haridas S."/>
            <person name="Kuo A."/>
            <person name="Mondo S."/>
            <person name="Pangilinan J."/>
            <person name="Riley R."/>
            <person name="LaButti K."/>
            <person name="Andreopoulos B."/>
            <person name="Lipzen A."/>
            <person name="Chen C."/>
            <person name="Yan M."/>
            <person name="Daum C."/>
            <person name="Ng V."/>
            <person name="Clum A."/>
            <person name="Steindorff A."/>
            <person name="Ohm R.A."/>
            <person name="Martin F."/>
            <person name="Silar P."/>
            <person name="Natvig D.O."/>
            <person name="Lalanne C."/>
            <person name="Gautier V."/>
            <person name="Ament-Velasquez S.L."/>
            <person name="Kruys A."/>
            <person name="Hutchinson M.I."/>
            <person name="Powell A.J."/>
            <person name="Barry K."/>
            <person name="Miller A.N."/>
            <person name="Grigoriev I.V."/>
            <person name="Debuchy R."/>
            <person name="Gladieux P."/>
            <person name="Hiltunen Thoren M."/>
            <person name="Johannesson H."/>
        </authorList>
    </citation>
    <scope>NUCLEOTIDE SEQUENCE</scope>
    <source>
        <strain evidence="3">PSN243</strain>
    </source>
</reference>
<evidence type="ECO:0000256" key="1">
    <source>
        <dbReference type="SAM" id="MobiDB-lite"/>
    </source>
</evidence>
<dbReference type="SMART" id="SM00220">
    <property type="entry name" value="S_TKc"/>
    <property type="match status" value="1"/>
</dbReference>
<evidence type="ECO:0000259" key="2">
    <source>
        <dbReference type="PROSITE" id="PS50011"/>
    </source>
</evidence>
<name>A0AAV9G2V1_9PEZI</name>
<dbReference type="GO" id="GO:0005524">
    <property type="term" value="F:ATP binding"/>
    <property type="evidence" value="ECO:0007669"/>
    <property type="project" value="InterPro"/>
</dbReference>
<comment type="caution">
    <text evidence="3">The sequence shown here is derived from an EMBL/GenBank/DDBJ whole genome shotgun (WGS) entry which is preliminary data.</text>
</comment>
<dbReference type="SUPFAM" id="SSF56112">
    <property type="entry name" value="Protein kinase-like (PK-like)"/>
    <property type="match status" value="1"/>
</dbReference>
<organism evidence="3 4">
    <name type="scientific">Podospora aff. communis PSN243</name>
    <dbReference type="NCBI Taxonomy" id="3040156"/>
    <lineage>
        <taxon>Eukaryota</taxon>
        <taxon>Fungi</taxon>
        <taxon>Dikarya</taxon>
        <taxon>Ascomycota</taxon>
        <taxon>Pezizomycotina</taxon>
        <taxon>Sordariomycetes</taxon>
        <taxon>Sordariomycetidae</taxon>
        <taxon>Sordariales</taxon>
        <taxon>Podosporaceae</taxon>
        <taxon>Podospora</taxon>
    </lineage>
</organism>
<dbReference type="InterPro" id="IPR008271">
    <property type="entry name" value="Ser/Thr_kinase_AS"/>
</dbReference>
<dbReference type="PROSITE" id="PS50011">
    <property type="entry name" value="PROTEIN_KINASE_DOM"/>
    <property type="match status" value="1"/>
</dbReference>